<dbReference type="Proteomes" id="UP001054837">
    <property type="component" value="Unassembled WGS sequence"/>
</dbReference>
<feature type="region of interest" description="Disordered" evidence="3">
    <location>
        <begin position="176"/>
        <end position="201"/>
    </location>
</feature>
<keyword evidence="2" id="KW-0053">Apoptosis</keyword>
<protein>
    <submittedName>
        <fullName evidence="5">Apoptosis regulator BAX</fullName>
    </submittedName>
</protein>
<evidence type="ECO:0000313" key="5">
    <source>
        <dbReference type="EMBL" id="GIY73853.1"/>
    </source>
</evidence>
<comment type="caution">
    <text evidence="5">The sequence shown here is derived from an EMBL/GenBank/DDBJ whole genome shotgun (WGS) entry which is preliminary data.</text>
</comment>
<dbReference type="AlphaFoldDB" id="A0AAV4VUQ6"/>
<evidence type="ECO:0000256" key="1">
    <source>
        <dbReference type="ARBA" id="ARBA00009458"/>
    </source>
</evidence>
<dbReference type="GO" id="GO:0005741">
    <property type="term" value="C:mitochondrial outer membrane"/>
    <property type="evidence" value="ECO:0007669"/>
    <property type="project" value="TreeGrafter"/>
</dbReference>
<evidence type="ECO:0000256" key="2">
    <source>
        <dbReference type="ARBA" id="ARBA00022703"/>
    </source>
</evidence>
<name>A0AAV4VUQ6_9ARAC</name>
<gene>
    <name evidence="5" type="primary">X975_14728</name>
    <name evidence="5" type="ORF">CDAR_27411</name>
</gene>
<feature type="compositionally biased region" description="Polar residues" evidence="3">
    <location>
        <begin position="181"/>
        <end position="192"/>
    </location>
</feature>
<dbReference type="GO" id="GO:0042981">
    <property type="term" value="P:regulation of apoptotic process"/>
    <property type="evidence" value="ECO:0007669"/>
    <property type="project" value="InterPro"/>
</dbReference>
<dbReference type="PANTHER" id="PTHR11256:SF50">
    <property type="entry name" value="APOPTOSIS REGULATOR CED-9"/>
    <property type="match status" value="1"/>
</dbReference>
<evidence type="ECO:0000313" key="6">
    <source>
        <dbReference type="Proteomes" id="UP001054837"/>
    </source>
</evidence>
<comment type="similarity">
    <text evidence="1">Belongs to the Bcl-2 family.</text>
</comment>
<dbReference type="InterPro" id="IPR026298">
    <property type="entry name" value="Bcl-2_fam"/>
</dbReference>
<dbReference type="GO" id="GO:0001836">
    <property type="term" value="P:release of cytochrome c from mitochondria"/>
    <property type="evidence" value="ECO:0007669"/>
    <property type="project" value="TreeGrafter"/>
</dbReference>
<dbReference type="InterPro" id="IPR046371">
    <property type="entry name" value="Bcl-2_BH1-3"/>
</dbReference>
<dbReference type="PANTHER" id="PTHR11256">
    <property type="entry name" value="BCL-2 RELATED"/>
    <property type="match status" value="1"/>
</dbReference>
<dbReference type="SMART" id="SM00337">
    <property type="entry name" value="BCL"/>
    <property type="match status" value="1"/>
</dbReference>
<sequence length="238" mass="27270">MPPNLLVKAVPNLLVRGGYDNDDSNKTVDEKVIRTDFILQNIFSYLLRDPDDFQPICAANVQEQMVFVEYQVIVDEFKQNYSSDLQDLCAELEFKTNKLAATLQGVCNELFSEGITWSRLVSFFVFVGELTCKFQGRYADFSIDSMYSCFYNIVIKDLYTWVQDHGGWEGIKAVSRKRNSNQESPETAPSDQESPDEEAPQRDGLARNILHNGVRLLGVLAQLAQLPNPEKKFWTLYW</sequence>
<accession>A0AAV4VUQ6</accession>
<organism evidence="5 6">
    <name type="scientific">Caerostris darwini</name>
    <dbReference type="NCBI Taxonomy" id="1538125"/>
    <lineage>
        <taxon>Eukaryota</taxon>
        <taxon>Metazoa</taxon>
        <taxon>Ecdysozoa</taxon>
        <taxon>Arthropoda</taxon>
        <taxon>Chelicerata</taxon>
        <taxon>Arachnida</taxon>
        <taxon>Araneae</taxon>
        <taxon>Araneomorphae</taxon>
        <taxon>Entelegynae</taxon>
        <taxon>Araneoidea</taxon>
        <taxon>Araneidae</taxon>
        <taxon>Caerostris</taxon>
    </lineage>
</organism>
<dbReference type="PROSITE" id="PS50062">
    <property type="entry name" value="BCL2_FAMILY"/>
    <property type="match status" value="1"/>
</dbReference>
<dbReference type="SUPFAM" id="SSF56854">
    <property type="entry name" value="Bcl-2 inhibitors of programmed cell death"/>
    <property type="match status" value="1"/>
</dbReference>
<proteinExistence type="inferred from homology"/>
<dbReference type="GO" id="GO:0097192">
    <property type="term" value="P:extrinsic apoptotic signaling pathway in absence of ligand"/>
    <property type="evidence" value="ECO:0007669"/>
    <property type="project" value="TreeGrafter"/>
</dbReference>
<evidence type="ECO:0000256" key="3">
    <source>
        <dbReference type="SAM" id="MobiDB-lite"/>
    </source>
</evidence>
<dbReference type="GO" id="GO:0008630">
    <property type="term" value="P:intrinsic apoptotic signaling pathway in response to DNA damage"/>
    <property type="evidence" value="ECO:0007669"/>
    <property type="project" value="TreeGrafter"/>
</dbReference>
<reference evidence="5 6" key="1">
    <citation type="submission" date="2021-06" db="EMBL/GenBank/DDBJ databases">
        <title>Caerostris darwini draft genome.</title>
        <authorList>
            <person name="Kono N."/>
            <person name="Arakawa K."/>
        </authorList>
    </citation>
    <scope>NUCLEOTIDE SEQUENCE [LARGE SCALE GENOMIC DNA]</scope>
</reference>
<dbReference type="Gene3D" id="1.10.437.10">
    <property type="entry name" value="Blc2-like"/>
    <property type="match status" value="1"/>
</dbReference>
<evidence type="ECO:0000259" key="4">
    <source>
        <dbReference type="SMART" id="SM00337"/>
    </source>
</evidence>
<dbReference type="EMBL" id="BPLQ01013659">
    <property type="protein sequence ID" value="GIY73853.1"/>
    <property type="molecule type" value="Genomic_DNA"/>
</dbReference>
<dbReference type="PRINTS" id="PR01862">
    <property type="entry name" value="BCL2FAMILY"/>
</dbReference>
<dbReference type="InterPro" id="IPR002475">
    <property type="entry name" value="Bcl2-like"/>
</dbReference>
<keyword evidence="6" id="KW-1185">Reference proteome</keyword>
<dbReference type="GO" id="GO:0051400">
    <property type="term" value="F:BH domain binding"/>
    <property type="evidence" value="ECO:0007669"/>
    <property type="project" value="TreeGrafter"/>
</dbReference>
<dbReference type="InterPro" id="IPR036834">
    <property type="entry name" value="Bcl-2-like_sf"/>
</dbReference>
<feature type="domain" description="Bcl-2 Bcl-2 homology region 1-3" evidence="4">
    <location>
        <begin position="70"/>
        <end position="168"/>
    </location>
</feature>
<dbReference type="Pfam" id="PF00452">
    <property type="entry name" value="Bcl-2"/>
    <property type="match status" value="1"/>
</dbReference>